<feature type="region of interest" description="Disordered" evidence="1">
    <location>
        <begin position="90"/>
        <end position="109"/>
    </location>
</feature>
<reference evidence="2 3" key="1">
    <citation type="submission" date="2023-05" db="EMBL/GenBank/DDBJ databases">
        <title>B98-5 Cell Line De Novo Hybrid Assembly: An Optical Mapping Approach.</title>
        <authorList>
            <person name="Kananen K."/>
            <person name="Auerbach J.A."/>
            <person name="Kautto E."/>
            <person name="Blachly J.S."/>
        </authorList>
    </citation>
    <scope>NUCLEOTIDE SEQUENCE [LARGE SCALE GENOMIC DNA]</scope>
    <source>
        <strain evidence="2">B95-8</strain>
        <tissue evidence="2">Cell line</tissue>
    </source>
</reference>
<feature type="compositionally biased region" description="Basic and acidic residues" evidence="1">
    <location>
        <begin position="1"/>
        <end position="22"/>
    </location>
</feature>
<keyword evidence="3" id="KW-1185">Reference proteome</keyword>
<evidence type="ECO:0000313" key="3">
    <source>
        <dbReference type="Proteomes" id="UP001266305"/>
    </source>
</evidence>
<dbReference type="Proteomes" id="UP001266305">
    <property type="component" value="Unassembled WGS sequence"/>
</dbReference>
<name>A0ABQ9TLK4_SAGOE</name>
<proteinExistence type="predicted"/>
<dbReference type="EMBL" id="JASSZA010000021">
    <property type="protein sequence ID" value="KAK2085057.1"/>
    <property type="molecule type" value="Genomic_DNA"/>
</dbReference>
<organism evidence="2 3">
    <name type="scientific">Saguinus oedipus</name>
    <name type="common">Cotton-top tamarin</name>
    <name type="synonym">Oedipomidas oedipus</name>
    <dbReference type="NCBI Taxonomy" id="9490"/>
    <lineage>
        <taxon>Eukaryota</taxon>
        <taxon>Metazoa</taxon>
        <taxon>Chordata</taxon>
        <taxon>Craniata</taxon>
        <taxon>Vertebrata</taxon>
        <taxon>Euteleostomi</taxon>
        <taxon>Mammalia</taxon>
        <taxon>Eutheria</taxon>
        <taxon>Euarchontoglires</taxon>
        <taxon>Primates</taxon>
        <taxon>Haplorrhini</taxon>
        <taxon>Platyrrhini</taxon>
        <taxon>Cebidae</taxon>
        <taxon>Callitrichinae</taxon>
        <taxon>Saguinus</taxon>
    </lineage>
</organism>
<feature type="region of interest" description="Disordered" evidence="1">
    <location>
        <begin position="1"/>
        <end position="44"/>
    </location>
</feature>
<feature type="compositionally biased region" description="Polar residues" evidence="1">
    <location>
        <begin position="28"/>
        <end position="42"/>
    </location>
</feature>
<protein>
    <submittedName>
        <fullName evidence="2">Uncharacterized protein</fullName>
    </submittedName>
</protein>
<accession>A0ABQ9TLK4</accession>
<sequence length="109" mass="12190">MKDVTHGKPAEQDGWRKIHHEPAIPASLLSNPSSGNTGNTGLERQLEGIVGRCQSPWRGLTRLEVNAQKEHLLHGVNKNGHHLLRQRPRVSIHTGHALTRPTWQLPTQN</sequence>
<comment type="caution">
    <text evidence="2">The sequence shown here is derived from an EMBL/GenBank/DDBJ whole genome shotgun (WGS) entry which is preliminary data.</text>
</comment>
<gene>
    <name evidence="2" type="ORF">P7K49_036357</name>
</gene>
<evidence type="ECO:0000313" key="2">
    <source>
        <dbReference type="EMBL" id="KAK2085057.1"/>
    </source>
</evidence>
<evidence type="ECO:0000256" key="1">
    <source>
        <dbReference type="SAM" id="MobiDB-lite"/>
    </source>
</evidence>